<reference evidence="1" key="1">
    <citation type="journal article" date="2014" name="Front. Microbiol.">
        <title>High frequency of phylogenetically diverse reductive dehalogenase-homologous genes in deep subseafloor sedimentary metagenomes.</title>
        <authorList>
            <person name="Kawai M."/>
            <person name="Futagami T."/>
            <person name="Toyoda A."/>
            <person name="Takaki Y."/>
            <person name="Nishi S."/>
            <person name="Hori S."/>
            <person name="Arai W."/>
            <person name="Tsubouchi T."/>
            <person name="Morono Y."/>
            <person name="Uchiyama I."/>
            <person name="Ito T."/>
            <person name="Fujiyama A."/>
            <person name="Inagaki F."/>
            <person name="Takami H."/>
        </authorList>
    </citation>
    <scope>NUCLEOTIDE SEQUENCE</scope>
    <source>
        <strain evidence="1">Expedition CK06-06</strain>
    </source>
</reference>
<sequence>MAISPKCKPIASLGLMAYLSIQRALEAIHKEDYKEAYSISGNAIGNLYLMFRTGRISGEELEKITTPLVEAQRAYEGEDKDKMFDKLIASAEETGEFIFQKVVACECEGR</sequence>
<comment type="caution">
    <text evidence="1">The sequence shown here is derived from an EMBL/GenBank/DDBJ whole genome shotgun (WGS) entry which is preliminary data.</text>
</comment>
<protein>
    <submittedName>
        <fullName evidence="1">Uncharacterized protein</fullName>
    </submittedName>
</protein>
<name>X1RVN0_9ZZZZ</name>
<organism evidence="1">
    <name type="scientific">marine sediment metagenome</name>
    <dbReference type="NCBI Taxonomy" id="412755"/>
    <lineage>
        <taxon>unclassified sequences</taxon>
        <taxon>metagenomes</taxon>
        <taxon>ecological metagenomes</taxon>
    </lineage>
</organism>
<gene>
    <name evidence="1" type="ORF">S12H4_06075</name>
</gene>
<proteinExistence type="predicted"/>
<accession>X1RVN0</accession>
<evidence type="ECO:0000313" key="1">
    <source>
        <dbReference type="EMBL" id="GAI67265.1"/>
    </source>
</evidence>
<dbReference type="EMBL" id="BARW01002088">
    <property type="protein sequence ID" value="GAI67265.1"/>
    <property type="molecule type" value="Genomic_DNA"/>
</dbReference>
<dbReference type="AlphaFoldDB" id="X1RVN0"/>